<gene>
    <name evidence="1" type="ORF">NPIL_293671</name>
</gene>
<name>A0A8X6T8F6_NEPPI</name>
<dbReference type="AlphaFoldDB" id="A0A8X6T8F6"/>
<dbReference type="Proteomes" id="UP000887013">
    <property type="component" value="Unassembled WGS sequence"/>
</dbReference>
<evidence type="ECO:0000313" key="1">
    <source>
        <dbReference type="EMBL" id="GFS87854.1"/>
    </source>
</evidence>
<accession>A0A8X6T8F6</accession>
<proteinExistence type="predicted"/>
<dbReference type="EMBL" id="BMAW01004261">
    <property type="protein sequence ID" value="GFS87854.1"/>
    <property type="molecule type" value="Genomic_DNA"/>
</dbReference>
<comment type="caution">
    <text evidence="1">The sequence shown here is derived from an EMBL/GenBank/DDBJ whole genome shotgun (WGS) entry which is preliminary data.</text>
</comment>
<protein>
    <submittedName>
        <fullName evidence="1">Uncharacterized protein</fullName>
    </submittedName>
</protein>
<keyword evidence="2" id="KW-1185">Reference proteome</keyword>
<sequence>MIGGDEISQKALMNISHPCWSTSIQEKATHYQKETRGKIRIYDLSYFTYGFILVERNMSQKSNALTVIKLRPMTALIPSKLLRQQECNNSN</sequence>
<reference evidence="1" key="1">
    <citation type="submission" date="2020-08" db="EMBL/GenBank/DDBJ databases">
        <title>Multicomponent nature underlies the extraordinary mechanical properties of spider dragline silk.</title>
        <authorList>
            <person name="Kono N."/>
            <person name="Nakamura H."/>
            <person name="Mori M."/>
            <person name="Yoshida Y."/>
            <person name="Ohtoshi R."/>
            <person name="Malay A.D."/>
            <person name="Moran D.A.P."/>
            <person name="Tomita M."/>
            <person name="Numata K."/>
            <person name="Arakawa K."/>
        </authorList>
    </citation>
    <scope>NUCLEOTIDE SEQUENCE</scope>
</reference>
<organism evidence="1 2">
    <name type="scientific">Nephila pilipes</name>
    <name type="common">Giant wood spider</name>
    <name type="synonym">Nephila maculata</name>
    <dbReference type="NCBI Taxonomy" id="299642"/>
    <lineage>
        <taxon>Eukaryota</taxon>
        <taxon>Metazoa</taxon>
        <taxon>Ecdysozoa</taxon>
        <taxon>Arthropoda</taxon>
        <taxon>Chelicerata</taxon>
        <taxon>Arachnida</taxon>
        <taxon>Araneae</taxon>
        <taxon>Araneomorphae</taxon>
        <taxon>Entelegynae</taxon>
        <taxon>Araneoidea</taxon>
        <taxon>Nephilidae</taxon>
        <taxon>Nephila</taxon>
    </lineage>
</organism>
<evidence type="ECO:0000313" key="2">
    <source>
        <dbReference type="Proteomes" id="UP000887013"/>
    </source>
</evidence>